<dbReference type="EMBL" id="CADEAL010000208">
    <property type="protein sequence ID" value="CAB1416425.1"/>
    <property type="molecule type" value="Genomic_DNA"/>
</dbReference>
<feature type="compositionally biased region" description="Polar residues" evidence="1">
    <location>
        <begin position="65"/>
        <end position="82"/>
    </location>
</feature>
<keyword evidence="3" id="KW-1185">Reference proteome</keyword>
<evidence type="ECO:0000313" key="3">
    <source>
        <dbReference type="Proteomes" id="UP001153269"/>
    </source>
</evidence>
<evidence type="ECO:0000256" key="1">
    <source>
        <dbReference type="SAM" id="MobiDB-lite"/>
    </source>
</evidence>
<evidence type="ECO:0000313" key="2">
    <source>
        <dbReference type="EMBL" id="CAB1416425.1"/>
    </source>
</evidence>
<feature type="compositionally biased region" description="Polar residues" evidence="1">
    <location>
        <begin position="23"/>
        <end position="43"/>
    </location>
</feature>
<gene>
    <name evidence="2" type="ORF">PLEPLA_LOCUS4216</name>
</gene>
<protein>
    <submittedName>
        <fullName evidence="2">Uncharacterized protein</fullName>
    </submittedName>
</protein>
<proteinExistence type="predicted"/>
<comment type="caution">
    <text evidence="2">The sequence shown here is derived from an EMBL/GenBank/DDBJ whole genome shotgun (WGS) entry which is preliminary data.</text>
</comment>
<accession>A0A9N7TNY0</accession>
<reference evidence="2" key="1">
    <citation type="submission" date="2020-03" db="EMBL/GenBank/DDBJ databases">
        <authorList>
            <person name="Weist P."/>
        </authorList>
    </citation>
    <scope>NUCLEOTIDE SEQUENCE</scope>
</reference>
<feature type="region of interest" description="Disordered" evidence="1">
    <location>
        <begin position="1"/>
        <end position="43"/>
    </location>
</feature>
<feature type="compositionally biased region" description="Basic and acidic residues" evidence="1">
    <location>
        <begin position="1"/>
        <end position="20"/>
    </location>
</feature>
<dbReference type="AlphaFoldDB" id="A0A9N7TNY0"/>
<organism evidence="2 3">
    <name type="scientific">Pleuronectes platessa</name>
    <name type="common">European plaice</name>
    <dbReference type="NCBI Taxonomy" id="8262"/>
    <lineage>
        <taxon>Eukaryota</taxon>
        <taxon>Metazoa</taxon>
        <taxon>Chordata</taxon>
        <taxon>Craniata</taxon>
        <taxon>Vertebrata</taxon>
        <taxon>Euteleostomi</taxon>
        <taxon>Actinopterygii</taxon>
        <taxon>Neopterygii</taxon>
        <taxon>Teleostei</taxon>
        <taxon>Neoteleostei</taxon>
        <taxon>Acanthomorphata</taxon>
        <taxon>Carangaria</taxon>
        <taxon>Pleuronectiformes</taxon>
        <taxon>Pleuronectoidei</taxon>
        <taxon>Pleuronectidae</taxon>
        <taxon>Pleuronectes</taxon>
    </lineage>
</organism>
<sequence>METDRETDRETERERERKEQALTAAQNRATFSGYLSSRSTSATRQIRLQPRYQTASAISSCHKQTLLQPGPRGTSQTSTLTPTGRLGRRGVWDVKWNPGSPRHALPHQQPNKDTEASQSGGFALICLMCCLGRR</sequence>
<name>A0A9N7TNY0_PLEPL</name>
<dbReference type="Proteomes" id="UP001153269">
    <property type="component" value="Unassembled WGS sequence"/>
</dbReference>
<feature type="region of interest" description="Disordered" evidence="1">
    <location>
        <begin position="65"/>
        <end position="117"/>
    </location>
</feature>